<dbReference type="InterPro" id="IPR003961">
    <property type="entry name" value="FN3_dom"/>
</dbReference>
<dbReference type="InterPro" id="IPR036116">
    <property type="entry name" value="FN3_sf"/>
</dbReference>
<dbReference type="PANTHER" id="PTHR20859">
    <property type="entry name" value="INTERFERON/INTERLEUKIN RECEPTOR"/>
    <property type="match status" value="1"/>
</dbReference>
<dbReference type="Gene3D" id="2.60.40.10">
    <property type="entry name" value="Immunoglobulins"/>
    <property type="match status" value="1"/>
</dbReference>
<reference evidence="5" key="2">
    <citation type="submission" date="2025-08" db="UniProtKB">
        <authorList>
            <consortium name="Ensembl"/>
        </authorList>
    </citation>
    <scope>IDENTIFICATION</scope>
</reference>
<name>A0A667Z187_9TELE</name>
<dbReference type="AlphaFoldDB" id="A0A667Z187"/>
<accession>A0A667Z187</accession>
<keyword evidence="2" id="KW-0472">Membrane</keyword>
<dbReference type="PANTHER" id="PTHR20859:SF93">
    <property type="entry name" value="CYTOKINE RECEPTOR FAMILY MEMBER B12-RELATED"/>
    <property type="match status" value="1"/>
</dbReference>
<feature type="transmembrane region" description="Helical" evidence="2">
    <location>
        <begin position="202"/>
        <end position="221"/>
    </location>
</feature>
<keyword evidence="2" id="KW-1133">Transmembrane helix</keyword>
<feature type="region of interest" description="Disordered" evidence="1">
    <location>
        <begin position="462"/>
        <end position="504"/>
    </location>
</feature>
<dbReference type="Proteomes" id="UP000472263">
    <property type="component" value="Chromosome 21"/>
</dbReference>
<feature type="region of interest" description="Disordered" evidence="1">
    <location>
        <begin position="315"/>
        <end position="338"/>
    </location>
</feature>
<dbReference type="Pfam" id="PF09294">
    <property type="entry name" value="Interfer-bind"/>
    <property type="match status" value="1"/>
</dbReference>
<reference evidence="5" key="1">
    <citation type="submission" date="2019-06" db="EMBL/GenBank/DDBJ databases">
        <authorList>
            <consortium name="Wellcome Sanger Institute Data Sharing"/>
        </authorList>
    </citation>
    <scope>NUCLEOTIDE SEQUENCE [LARGE SCALE GENOMIC DNA]</scope>
</reference>
<dbReference type="GeneTree" id="ENSGT00510000048978"/>
<keyword evidence="6" id="KW-1185">Reference proteome</keyword>
<reference evidence="5" key="3">
    <citation type="submission" date="2025-09" db="UniProtKB">
        <authorList>
            <consortium name="Ensembl"/>
        </authorList>
    </citation>
    <scope>IDENTIFICATION</scope>
</reference>
<evidence type="ECO:0000259" key="3">
    <source>
        <dbReference type="Pfam" id="PF01108"/>
    </source>
</evidence>
<feature type="compositionally biased region" description="Polar residues" evidence="1">
    <location>
        <begin position="327"/>
        <end position="338"/>
    </location>
</feature>
<keyword evidence="2" id="KW-0812">Transmembrane</keyword>
<evidence type="ECO:0008006" key="7">
    <source>
        <dbReference type="Google" id="ProtNLM"/>
    </source>
</evidence>
<proteinExistence type="predicted"/>
<feature type="region of interest" description="Disordered" evidence="1">
    <location>
        <begin position="396"/>
        <end position="418"/>
    </location>
</feature>
<protein>
    <recommendedName>
        <fullName evidence="7">Fibronectin type-III domain-containing protein</fullName>
    </recommendedName>
</protein>
<feature type="domain" description="Fibronectin type-III" evidence="3">
    <location>
        <begin position="2"/>
        <end position="88"/>
    </location>
</feature>
<evidence type="ECO:0000313" key="6">
    <source>
        <dbReference type="Proteomes" id="UP000472263"/>
    </source>
</evidence>
<evidence type="ECO:0000313" key="5">
    <source>
        <dbReference type="Ensembl" id="ENSMMDP00005029784.1"/>
    </source>
</evidence>
<feature type="domain" description="Interferon/interleukin receptor" evidence="4">
    <location>
        <begin position="101"/>
        <end position="193"/>
    </location>
</feature>
<dbReference type="SUPFAM" id="SSF49265">
    <property type="entry name" value="Fibronectin type III"/>
    <property type="match status" value="2"/>
</dbReference>
<organism evidence="5 6">
    <name type="scientific">Myripristis murdjan</name>
    <name type="common">pinecone soldierfish</name>
    <dbReference type="NCBI Taxonomy" id="586833"/>
    <lineage>
        <taxon>Eukaryota</taxon>
        <taxon>Metazoa</taxon>
        <taxon>Chordata</taxon>
        <taxon>Craniata</taxon>
        <taxon>Vertebrata</taxon>
        <taxon>Euteleostomi</taxon>
        <taxon>Actinopterygii</taxon>
        <taxon>Neopterygii</taxon>
        <taxon>Teleostei</taxon>
        <taxon>Neoteleostei</taxon>
        <taxon>Acanthomorphata</taxon>
        <taxon>Holocentriformes</taxon>
        <taxon>Holocentridae</taxon>
        <taxon>Myripristis</taxon>
    </lineage>
</organism>
<dbReference type="Pfam" id="PF01108">
    <property type="entry name" value="Tissue_fac"/>
    <property type="match status" value="1"/>
</dbReference>
<evidence type="ECO:0000256" key="1">
    <source>
        <dbReference type="SAM" id="MobiDB-lite"/>
    </source>
</evidence>
<dbReference type="GO" id="GO:0004896">
    <property type="term" value="F:cytokine receptor activity"/>
    <property type="evidence" value="ECO:0007669"/>
    <property type="project" value="TreeGrafter"/>
</dbReference>
<feature type="compositionally biased region" description="Polar residues" evidence="1">
    <location>
        <begin position="462"/>
        <end position="472"/>
    </location>
</feature>
<dbReference type="Ensembl" id="ENSMMDT00005030480.1">
    <property type="protein sequence ID" value="ENSMMDP00005029784.1"/>
    <property type="gene ID" value="ENSMMDG00005014143.1"/>
</dbReference>
<dbReference type="InterPro" id="IPR013783">
    <property type="entry name" value="Ig-like_fold"/>
</dbReference>
<evidence type="ECO:0000256" key="2">
    <source>
        <dbReference type="SAM" id="Phobius"/>
    </source>
</evidence>
<evidence type="ECO:0000259" key="4">
    <source>
        <dbReference type="Pfam" id="PF09294"/>
    </source>
</evidence>
<dbReference type="InterPro" id="IPR015373">
    <property type="entry name" value="Interferon/interleukin_rcp_dom"/>
</dbReference>
<sequence>IELPTPYNVKVNSSHFIHLLTWEPGPGTPREAYYNVSVCSAHGTSWEPVSGCEHVKQPLLCNLTEAFPDLEMAYYISVTAALGDQASQPAYQNDFVPLRDTDLDLPLLTVTPCDRDLCVSLHPPVEHLRKVYDSFHYNLSVKSSSFFETTSLKGEILKNVAPGRQYCVSVSLSKKNTVRAVSNFSQPQCVSTTGIHSADAQVSAGLCLFVVLILVILGLLVQTKYICLREPLPAVLTSIKHTEEMLVPSPCCTTSYSLIHIEPTLPSRGETDNNMSDDSDGEIDMGSTTGSRGGDYNLHAGINLSAPSSSCLSSPLCLEPARPPNSSPNSELNRLSVSEQQPQALISANIQLFAGSDCAQTTWTTSQPSVCGPEWDQSALGLRPHTDSCDTLVVEGTKPKEEEEKEEEEEEVKEGSGQGVNLLLLTFGGHEGEEEEKDKPGVEMSEVGTACHFERDESCFSTTPLLPSQPSHAQEAAIQMEATFADKKEDDEDEDDNFSAYLRR</sequence>
<dbReference type="InterPro" id="IPR050650">
    <property type="entry name" value="Type-II_Cytokine-TF_Rcpt"/>
</dbReference>
<dbReference type="GO" id="GO:0005886">
    <property type="term" value="C:plasma membrane"/>
    <property type="evidence" value="ECO:0007669"/>
    <property type="project" value="TreeGrafter"/>
</dbReference>
<feature type="region of interest" description="Disordered" evidence="1">
    <location>
        <begin position="263"/>
        <end position="292"/>
    </location>
</feature>
<dbReference type="InParanoid" id="A0A667Z187"/>
<feature type="compositionally biased region" description="Acidic residues" evidence="1">
    <location>
        <begin position="403"/>
        <end position="412"/>
    </location>
</feature>